<evidence type="ECO:0000313" key="2">
    <source>
        <dbReference type="EMBL" id="KRR06839.1"/>
    </source>
</evidence>
<keyword evidence="3" id="KW-1185">Reference proteome</keyword>
<evidence type="ECO:0000256" key="1">
    <source>
        <dbReference type="SAM" id="MobiDB-lite"/>
    </source>
</evidence>
<name>A0A0R3LGA8_9BRAD</name>
<feature type="compositionally biased region" description="Pro residues" evidence="1">
    <location>
        <begin position="224"/>
        <end position="239"/>
    </location>
</feature>
<proteinExistence type="predicted"/>
<sequence length="248" mass="27660">MSNLPMIVNSSNLELAGPRGLMAAMEPYRVAASLSAAFDQVDGDELRDLVRTNRIGTLRPLWDADDDPVKLWRYADKAEYYIQRLPTLTDVEAARQVVRTDIETEPSIEVRCALVYTMLDAWNVTATPTYVQMLSSKLGHSPRRPTETHERTRRWFPTAAIAAAVDDVVTTLKPEHGRPVSIADMLDVAGRHASELIRLETALEDLTTAIPVLSRITEAVADVPRPPSLRPRGWTPPPMDPDEEPLPF</sequence>
<organism evidence="2 3">
    <name type="scientific">Bradyrhizobium valentinum</name>
    <dbReference type="NCBI Taxonomy" id="1518501"/>
    <lineage>
        <taxon>Bacteria</taxon>
        <taxon>Pseudomonadati</taxon>
        <taxon>Pseudomonadota</taxon>
        <taxon>Alphaproteobacteria</taxon>
        <taxon>Hyphomicrobiales</taxon>
        <taxon>Nitrobacteraceae</taxon>
        <taxon>Bradyrhizobium</taxon>
    </lineage>
</organism>
<gene>
    <name evidence="2" type="ORF">CP49_01665</name>
</gene>
<reference evidence="2 3" key="1">
    <citation type="submission" date="2014-03" db="EMBL/GenBank/DDBJ databases">
        <title>Bradyrhizobium valentinum sp. nov., isolated from effective nodules of Lupinus mariae-josephae, a lupine endemic of basic-lime soils in Eastern Spain.</title>
        <authorList>
            <person name="Duran D."/>
            <person name="Rey L."/>
            <person name="Navarro A."/>
            <person name="Busquets A."/>
            <person name="Imperial J."/>
            <person name="Ruiz-Argueso T."/>
        </authorList>
    </citation>
    <scope>NUCLEOTIDE SEQUENCE [LARGE SCALE GENOMIC DNA]</scope>
    <source>
        <strain evidence="2 3">LmjM3</strain>
    </source>
</reference>
<accession>A0A0R3LGA8</accession>
<dbReference type="Proteomes" id="UP000051913">
    <property type="component" value="Unassembled WGS sequence"/>
</dbReference>
<dbReference type="AlphaFoldDB" id="A0A0R3LGA8"/>
<protein>
    <submittedName>
        <fullName evidence="2">Uncharacterized protein</fullName>
    </submittedName>
</protein>
<dbReference type="RefSeq" id="WP_057851035.1">
    <property type="nucleotide sequence ID" value="NZ_LLXX01000101.1"/>
</dbReference>
<dbReference type="EMBL" id="LLXX01000101">
    <property type="protein sequence ID" value="KRR06839.1"/>
    <property type="molecule type" value="Genomic_DNA"/>
</dbReference>
<comment type="caution">
    <text evidence="2">The sequence shown here is derived from an EMBL/GenBank/DDBJ whole genome shotgun (WGS) entry which is preliminary data.</text>
</comment>
<feature type="region of interest" description="Disordered" evidence="1">
    <location>
        <begin position="223"/>
        <end position="248"/>
    </location>
</feature>
<evidence type="ECO:0000313" key="3">
    <source>
        <dbReference type="Proteomes" id="UP000051913"/>
    </source>
</evidence>